<gene>
    <name evidence="2" type="ORF">E4663_02750</name>
</gene>
<sequence length="165" mass="18648">MNSKFESYFFEDDGYFPNHRFLPTLVYPNAIEHFHEVPDTLKENQWGNQWTGGIFDYHHYHSKTHEVLVVLEGAATVTLGGPHGNVLDIEKGDVLILPAGVSHKNQGSTDDFKVLGAYPFGEPFDLKTGDKHEYEQAIQEIPEAPFPSSDPLLGEKGPLMELWHK</sequence>
<dbReference type="STRING" id="192814.GCA_900166575_00865"/>
<dbReference type="InterPro" id="IPR047121">
    <property type="entry name" value="YjiB-like"/>
</dbReference>
<dbReference type="RefSeq" id="WP_135326609.1">
    <property type="nucleotide sequence ID" value="NZ_SRJC01000001.1"/>
</dbReference>
<dbReference type="CDD" id="cd02219">
    <property type="entry name" value="cupin_YjlB-like"/>
    <property type="match status" value="1"/>
</dbReference>
<proteinExistence type="predicted"/>
<dbReference type="AlphaFoldDB" id="A0A4Z0H0G4"/>
<dbReference type="InterPro" id="IPR014710">
    <property type="entry name" value="RmlC-like_jellyroll"/>
</dbReference>
<dbReference type="EMBL" id="SRJC01000001">
    <property type="protein sequence ID" value="TGB03942.1"/>
    <property type="molecule type" value="Genomic_DNA"/>
</dbReference>
<dbReference type="PANTHER" id="PTHR36448:SF2">
    <property type="entry name" value="CUPIN TYPE-1 DOMAIN-CONTAINING PROTEIN"/>
    <property type="match status" value="1"/>
</dbReference>
<dbReference type="InterPro" id="IPR011051">
    <property type="entry name" value="RmlC_Cupin_sf"/>
</dbReference>
<dbReference type="PIRSF" id="PIRSF019307">
    <property type="entry name" value="UCP019307"/>
    <property type="match status" value="1"/>
</dbReference>
<dbReference type="Gene3D" id="2.60.120.10">
    <property type="entry name" value="Jelly Rolls"/>
    <property type="match status" value="1"/>
</dbReference>
<feature type="domain" description="Cupin type-2" evidence="1">
    <location>
        <begin position="57"/>
        <end position="105"/>
    </location>
</feature>
<comment type="caution">
    <text evidence="2">The sequence shown here is derived from an EMBL/GenBank/DDBJ whole genome shotgun (WGS) entry which is preliminary data.</text>
</comment>
<protein>
    <submittedName>
        <fullName evidence="2">Cupin domain-containing protein</fullName>
    </submittedName>
</protein>
<dbReference type="Pfam" id="PF07883">
    <property type="entry name" value="Cupin_2"/>
    <property type="match status" value="1"/>
</dbReference>
<evidence type="ECO:0000313" key="2">
    <source>
        <dbReference type="EMBL" id="TGB03942.1"/>
    </source>
</evidence>
<dbReference type="SUPFAM" id="SSF51182">
    <property type="entry name" value="RmlC-like cupins"/>
    <property type="match status" value="1"/>
</dbReference>
<dbReference type="Proteomes" id="UP000297982">
    <property type="component" value="Unassembled WGS sequence"/>
</dbReference>
<dbReference type="InterPro" id="IPR014500">
    <property type="entry name" value="UCP019307_cupin"/>
</dbReference>
<evidence type="ECO:0000313" key="3">
    <source>
        <dbReference type="Proteomes" id="UP000297982"/>
    </source>
</evidence>
<evidence type="ECO:0000259" key="1">
    <source>
        <dbReference type="Pfam" id="PF07883"/>
    </source>
</evidence>
<accession>A0A4Z0H0G4</accession>
<keyword evidence="3" id="KW-1185">Reference proteome</keyword>
<dbReference type="InterPro" id="IPR013096">
    <property type="entry name" value="Cupin_2"/>
</dbReference>
<reference evidence="2 3" key="1">
    <citation type="journal article" date="2003" name="Int. J. Syst. Evol. Microbiol.">
        <title>Halobacillus salinus sp. nov., isolated from a salt lake on the coast of the East Sea in Korea.</title>
        <authorList>
            <person name="Yoon J.H."/>
            <person name="Kang K.H."/>
            <person name="Park Y.H."/>
        </authorList>
    </citation>
    <scope>NUCLEOTIDE SEQUENCE [LARGE SCALE GENOMIC DNA]</scope>
    <source>
        <strain evidence="2 3">HSL-3</strain>
    </source>
</reference>
<organism evidence="2 3">
    <name type="scientific">Halobacillus salinus</name>
    <dbReference type="NCBI Taxonomy" id="192814"/>
    <lineage>
        <taxon>Bacteria</taxon>
        <taxon>Bacillati</taxon>
        <taxon>Bacillota</taxon>
        <taxon>Bacilli</taxon>
        <taxon>Bacillales</taxon>
        <taxon>Bacillaceae</taxon>
        <taxon>Halobacillus</taxon>
    </lineage>
</organism>
<dbReference type="PANTHER" id="PTHR36448">
    <property type="entry name" value="BLR7373 PROTEIN"/>
    <property type="match status" value="1"/>
</dbReference>
<name>A0A4Z0H0G4_9BACI</name>